<evidence type="ECO:0000256" key="4">
    <source>
        <dbReference type="ARBA" id="ARBA00022679"/>
    </source>
</evidence>
<dbReference type="InterPro" id="IPR008332">
    <property type="entry name" value="MethylG_MeTrfase_N"/>
</dbReference>
<feature type="domain" description="Methylated-DNA-[protein]-cysteine S-methyltransferase DNA binding" evidence="9">
    <location>
        <begin position="72"/>
        <end position="151"/>
    </location>
</feature>
<evidence type="ECO:0000259" key="9">
    <source>
        <dbReference type="Pfam" id="PF01035"/>
    </source>
</evidence>
<comment type="catalytic activity">
    <reaction evidence="7 8">
        <text>a 6-O-methyl-2'-deoxyguanosine in DNA + L-cysteinyl-[protein] = S-methyl-L-cysteinyl-[protein] + a 2'-deoxyguanosine in DNA</text>
        <dbReference type="Rhea" id="RHEA:24000"/>
        <dbReference type="Rhea" id="RHEA-COMP:10131"/>
        <dbReference type="Rhea" id="RHEA-COMP:10132"/>
        <dbReference type="Rhea" id="RHEA-COMP:11367"/>
        <dbReference type="Rhea" id="RHEA-COMP:11368"/>
        <dbReference type="ChEBI" id="CHEBI:29950"/>
        <dbReference type="ChEBI" id="CHEBI:82612"/>
        <dbReference type="ChEBI" id="CHEBI:85445"/>
        <dbReference type="ChEBI" id="CHEBI:85448"/>
        <dbReference type="EC" id="2.1.1.63"/>
    </reaction>
</comment>
<dbReference type="RefSeq" id="WP_168137204.1">
    <property type="nucleotide sequence ID" value="NZ_JAAVJR010000002.1"/>
</dbReference>
<proteinExistence type="inferred from homology"/>
<comment type="subcellular location">
    <subcellularLocation>
        <location evidence="8">Cytoplasm</location>
    </subcellularLocation>
</comment>
<comment type="catalytic activity">
    <reaction evidence="1 8">
        <text>a 4-O-methyl-thymidine in DNA + L-cysteinyl-[protein] = a thymidine in DNA + S-methyl-L-cysteinyl-[protein]</text>
        <dbReference type="Rhea" id="RHEA:53428"/>
        <dbReference type="Rhea" id="RHEA-COMP:10131"/>
        <dbReference type="Rhea" id="RHEA-COMP:10132"/>
        <dbReference type="Rhea" id="RHEA-COMP:13555"/>
        <dbReference type="Rhea" id="RHEA-COMP:13556"/>
        <dbReference type="ChEBI" id="CHEBI:29950"/>
        <dbReference type="ChEBI" id="CHEBI:82612"/>
        <dbReference type="ChEBI" id="CHEBI:137386"/>
        <dbReference type="ChEBI" id="CHEBI:137387"/>
        <dbReference type="EC" id="2.1.1.63"/>
    </reaction>
</comment>
<dbReference type="InterPro" id="IPR036388">
    <property type="entry name" value="WH-like_DNA-bd_sf"/>
</dbReference>
<dbReference type="Gene3D" id="3.30.160.70">
    <property type="entry name" value="Methylated DNA-protein cysteine methyltransferase domain"/>
    <property type="match status" value="1"/>
</dbReference>
<dbReference type="GO" id="GO:0003908">
    <property type="term" value="F:methylated-DNA-[protein]-cysteine S-methyltransferase activity"/>
    <property type="evidence" value="ECO:0007669"/>
    <property type="project" value="UniProtKB-EC"/>
</dbReference>
<evidence type="ECO:0000256" key="8">
    <source>
        <dbReference type="HAMAP-Rule" id="MF_00772"/>
    </source>
</evidence>
<dbReference type="InterPro" id="IPR036217">
    <property type="entry name" value="MethylDNA_cys_MeTrfase_DNAb"/>
</dbReference>
<dbReference type="HAMAP" id="MF_00772">
    <property type="entry name" value="OGT"/>
    <property type="match status" value="1"/>
</dbReference>
<dbReference type="Pfam" id="PF01035">
    <property type="entry name" value="DNA_binding_1"/>
    <property type="match status" value="1"/>
</dbReference>
<dbReference type="SUPFAM" id="SSF53155">
    <property type="entry name" value="Methylated DNA-protein cysteine methyltransferase domain"/>
    <property type="match status" value="1"/>
</dbReference>
<dbReference type="EMBL" id="JAAVJR010000002">
    <property type="protein sequence ID" value="NJW52042.1"/>
    <property type="molecule type" value="Genomic_DNA"/>
</dbReference>
<evidence type="ECO:0000256" key="7">
    <source>
        <dbReference type="ARBA" id="ARBA00049348"/>
    </source>
</evidence>
<dbReference type="PROSITE" id="PS00374">
    <property type="entry name" value="MGMT"/>
    <property type="match status" value="1"/>
</dbReference>
<organism evidence="11 12">
    <name type="scientific">Salinimicrobium oceani</name>
    <dbReference type="NCBI Taxonomy" id="2722702"/>
    <lineage>
        <taxon>Bacteria</taxon>
        <taxon>Pseudomonadati</taxon>
        <taxon>Bacteroidota</taxon>
        <taxon>Flavobacteriia</taxon>
        <taxon>Flavobacteriales</taxon>
        <taxon>Flavobacteriaceae</taxon>
        <taxon>Salinimicrobium</taxon>
    </lineage>
</organism>
<feature type="active site" description="Nucleophile; methyl group acceptor" evidence="8">
    <location>
        <position position="123"/>
    </location>
</feature>
<keyword evidence="3 8" id="KW-0489">Methyltransferase</keyword>
<dbReference type="PANTHER" id="PTHR10815">
    <property type="entry name" value="METHYLATED-DNA--PROTEIN-CYSTEINE METHYLTRANSFERASE"/>
    <property type="match status" value="1"/>
</dbReference>
<accession>A0ABX1CWB5</accession>
<keyword evidence="12" id="KW-1185">Reference proteome</keyword>
<dbReference type="GO" id="GO:0032259">
    <property type="term" value="P:methylation"/>
    <property type="evidence" value="ECO:0007669"/>
    <property type="project" value="UniProtKB-KW"/>
</dbReference>
<comment type="function">
    <text evidence="8">Involved in the cellular defense against the biological effects of O6-methylguanine (O6-MeG) and O4-methylthymine (O4-MeT) in DNA. Repairs the methylated nucleobase in DNA by stoichiometrically transferring the methyl group to a cysteine residue in the enzyme. This is a suicide reaction: the enzyme is irreversibly inactivated.</text>
</comment>
<dbReference type="NCBIfam" id="TIGR00589">
    <property type="entry name" value="ogt"/>
    <property type="match status" value="1"/>
</dbReference>
<keyword evidence="4 8" id="KW-0808">Transferase</keyword>
<evidence type="ECO:0000256" key="6">
    <source>
        <dbReference type="ARBA" id="ARBA00023204"/>
    </source>
</evidence>
<evidence type="ECO:0000256" key="5">
    <source>
        <dbReference type="ARBA" id="ARBA00022763"/>
    </source>
</evidence>
<evidence type="ECO:0000313" key="12">
    <source>
        <dbReference type="Proteomes" id="UP000703674"/>
    </source>
</evidence>
<name>A0ABX1CWB5_9FLAO</name>
<evidence type="ECO:0000259" key="10">
    <source>
        <dbReference type="Pfam" id="PF02870"/>
    </source>
</evidence>
<gene>
    <name evidence="11" type="ORF">HC175_03830</name>
</gene>
<dbReference type="Proteomes" id="UP000703674">
    <property type="component" value="Unassembled WGS sequence"/>
</dbReference>
<dbReference type="PANTHER" id="PTHR10815:SF13">
    <property type="entry name" value="METHYLATED-DNA--PROTEIN-CYSTEINE METHYLTRANSFERASE"/>
    <property type="match status" value="1"/>
</dbReference>
<evidence type="ECO:0000256" key="1">
    <source>
        <dbReference type="ARBA" id="ARBA00001286"/>
    </source>
</evidence>
<keyword evidence="2 8" id="KW-0963">Cytoplasm</keyword>
<evidence type="ECO:0000256" key="3">
    <source>
        <dbReference type="ARBA" id="ARBA00022603"/>
    </source>
</evidence>
<comment type="similarity">
    <text evidence="8">Belongs to the MGMT family.</text>
</comment>
<dbReference type="EC" id="2.1.1.63" evidence="8"/>
<dbReference type="Gene3D" id="1.10.10.10">
    <property type="entry name" value="Winged helix-like DNA-binding domain superfamily/Winged helix DNA-binding domain"/>
    <property type="match status" value="1"/>
</dbReference>
<dbReference type="Pfam" id="PF02870">
    <property type="entry name" value="Methyltransf_1N"/>
    <property type="match status" value="1"/>
</dbReference>
<comment type="caution">
    <text evidence="11">The sequence shown here is derived from an EMBL/GenBank/DDBJ whole genome shotgun (WGS) entry which is preliminary data.</text>
</comment>
<sequence length="160" mass="17982">MKTNRVIIKTPLGNAILEGNDLGISRLTLTDEALEPTPHPAPQLTEAIAQLEQYFKGERKEFDLRLNPEGTDFQKKVWQLLQKVTYGRTSSYKELSNDFGNPLAIRAVAAANGKNPLWILIPCHRIIGSDGSLTGYAGGLWRKKWLLEHEQMEKQQSLAL</sequence>
<keyword evidence="5 8" id="KW-0227">DNA damage</keyword>
<dbReference type="InterPro" id="IPR001497">
    <property type="entry name" value="MethylDNA_cys_MeTrfase_AS"/>
</dbReference>
<comment type="miscellaneous">
    <text evidence="8">This enzyme catalyzes only one turnover and therefore is not strictly catalytic. According to one definition, an enzyme is a biocatalyst that acts repeatedly and over many reaction cycles.</text>
</comment>
<evidence type="ECO:0000256" key="2">
    <source>
        <dbReference type="ARBA" id="ARBA00022490"/>
    </source>
</evidence>
<reference evidence="11 12" key="1">
    <citation type="submission" date="2020-03" db="EMBL/GenBank/DDBJ databases">
        <title>Salinimicrobium sp. nov, isolated from SCS.</title>
        <authorList>
            <person name="Cao W.R."/>
        </authorList>
    </citation>
    <scope>NUCLEOTIDE SEQUENCE [LARGE SCALE GENOMIC DNA]</scope>
    <source>
        <strain evidence="12">J15B91</strain>
    </source>
</reference>
<dbReference type="InterPro" id="IPR014048">
    <property type="entry name" value="MethylDNA_cys_MeTrfase_DNA-bd"/>
</dbReference>
<dbReference type="SUPFAM" id="SSF46767">
    <property type="entry name" value="Methylated DNA-protein cysteine methyltransferase, C-terminal domain"/>
    <property type="match status" value="1"/>
</dbReference>
<feature type="domain" description="Methylguanine DNA methyltransferase ribonuclease-like" evidence="10">
    <location>
        <begin position="8"/>
        <end position="67"/>
    </location>
</feature>
<protein>
    <recommendedName>
        <fullName evidence="8">Methylated-DNA--protein-cysteine methyltransferase</fullName>
        <ecNumber evidence="8">2.1.1.63</ecNumber>
    </recommendedName>
    <alternativeName>
        <fullName evidence="8">6-O-methylguanine-DNA methyltransferase</fullName>
        <shortName evidence="8">MGMT</shortName>
    </alternativeName>
    <alternativeName>
        <fullName evidence="8">O-6-methylguanine-DNA-alkyltransferase</fullName>
    </alternativeName>
</protein>
<dbReference type="CDD" id="cd06445">
    <property type="entry name" value="ATase"/>
    <property type="match status" value="1"/>
</dbReference>
<keyword evidence="6 8" id="KW-0234">DNA repair</keyword>
<dbReference type="InterPro" id="IPR023546">
    <property type="entry name" value="MGMT"/>
</dbReference>
<evidence type="ECO:0000313" key="11">
    <source>
        <dbReference type="EMBL" id="NJW52042.1"/>
    </source>
</evidence>
<dbReference type="InterPro" id="IPR036631">
    <property type="entry name" value="MGMT_N_sf"/>
</dbReference>